<accession>A0AAE0VZ66</accession>
<dbReference type="GO" id="GO:0008270">
    <property type="term" value="F:zinc ion binding"/>
    <property type="evidence" value="ECO:0007669"/>
    <property type="project" value="UniProtKB-KW"/>
</dbReference>
<dbReference type="SMART" id="SM00184">
    <property type="entry name" value="RING"/>
    <property type="match status" value="1"/>
</dbReference>
<dbReference type="InterPro" id="IPR047153">
    <property type="entry name" value="TRIM45/56/19-like"/>
</dbReference>
<dbReference type="EMBL" id="JAEAOA010000613">
    <property type="protein sequence ID" value="KAK3595576.1"/>
    <property type="molecule type" value="Genomic_DNA"/>
</dbReference>
<dbReference type="SUPFAM" id="SSF101898">
    <property type="entry name" value="NHL repeat"/>
    <property type="match status" value="1"/>
</dbReference>
<evidence type="ECO:0000256" key="3">
    <source>
        <dbReference type="ARBA" id="ARBA00022771"/>
    </source>
</evidence>
<dbReference type="InterPro" id="IPR011042">
    <property type="entry name" value="6-blade_b-propeller_TolB-like"/>
</dbReference>
<dbReference type="PROSITE" id="PS50119">
    <property type="entry name" value="ZF_BBOX"/>
    <property type="match status" value="1"/>
</dbReference>
<evidence type="ECO:0000313" key="8">
    <source>
        <dbReference type="EMBL" id="KAK3595576.1"/>
    </source>
</evidence>
<dbReference type="PROSITE" id="PS50089">
    <property type="entry name" value="ZF_RING_2"/>
    <property type="match status" value="1"/>
</dbReference>
<organism evidence="8 9">
    <name type="scientific">Potamilus streckersoni</name>
    <dbReference type="NCBI Taxonomy" id="2493646"/>
    <lineage>
        <taxon>Eukaryota</taxon>
        <taxon>Metazoa</taxon>
        <taxon>Spiralia</taxon>
        <taxon>Lophotrochozoa</taxon>
        <taxon>Mollusca</taxon>
        <taxon>Bivalvia</taxon>
        <taxon>Autobranchia</taxon>
        <taxon>Heteroconchia</taxon>
        <taxon>Palaeoheterodonta</taxon>
        <taxon>Unionida</taxon>
        <taxon>Unionoidea</taxon>
        <taxon>Unionidae</taxon>
        <taxon>Ambleminae</taxon>
        <taxon>Lampsilini</taxon>
        <taxon>Potamilus</taxon>
    </lineage>
</organism>
<keyword evidence="4" id="KW-0862">Zinc</keyword>
<dbReference type="PANTHER" id="PTHR25462">
    <property type="entry name" value="BONUS, ISOFORM C-RELATED"/>
    <property type="match status" value="1"/>
</dbReference>
<dbReference type="PROSITE" id="PS00518">
    <property type="entry name" value="ZF_RING_1"/>
    <property type="match status" value="1"/>
</dbReference>
<dbReference type="InterPro" id="IPR000315">
    <property type="entry name" value="Znf_B-box"/>
</dbReference>
<proteinExistence type="predicted"/>
<feature type="domain" description="RING-type" evidence="6">
    <location>
        <begin position="15"/>
        <end position="62"/>
    </location>
</feature>
<evidence type="ECO:0000256" key="2">
    <source>
        <dbReference type="ARBA" id="ARBA00022723"/>
    </source>
</evidence>
<keyword evidence="1" id="KW-0597">Phosphoprotein</keyword>
<dbReference type="PANTHER" id="PTHR25462:SF291">
    <property type="entry name" value="E3 UBIQUITIN-PROTEIN LIGASE TRIM45"/>
    <property type="match status" value="1"/>
</dbReference>
<gene>
    <name evidence="8" type="ORF">CHS0354_009532</name>
</gene>
<keyword evidence="9" id="KW-1185">Reference proteome</keyword>
<evidence type="ECO:0000259" key="7">
    <source>
        <dbReference type="PROSITE" id="PS50119"/>
    </source>
</evidence>
<dbReference type="GO" id="GO:0061630">
    <property type="term" value="F:ubiquitin protein ligase activity"/>
    <property type="evidence" value="ECO:0007669"/>
    <property type="project" value="TreeGrafter"/>
</dbReference>
<feature type="domain" description="B box-type" evidence="7">
    <location>
        <begin position="100"/>
        <end position="150"/>
    </location>
</feature>
<evidence type="ECO:0000259" key="6">
    <source>
        <dbReference type="PROSITE" id="PS50089"/>
    </source>
</evidence>
<evidence type="ECO:0000256" key="4">
    <source>
        <dbReference type="ARBA" id="ARBA00022833"/>
    </source>
</evidence>
<evidence type="ECO:0000256" key="1">
    <source>
        <dbReference type="ARBA" id="ARBA00022553"/>
    </source>
</evidence>
<protein>
    <submittedName>
        <fullName evidence="8">Uncharacterized protein</fullName>
    </submittedName>
</protein>
<reference evidence="8" key="1">
    <citation type="journal article" date="2021" name="Genome Biol. Evol.">
        <title>A High-Quality Reference Genome for a Parasitic Bivalve with Doubly Uniparental Inheritance (Bivalvia: Unionida).</title>
        <authorList>
            <person name="Smith C.H."/>
        </authorList>
    </citation>
    <scope>NUCLEOTIDE SEQUENCE</scope>
    <source>
        <strain evidence="8">CHS0354</strain>
    </source>
</reference>
<dbReference type="SUPFAM" id="SSF57850">
    <property type="entry name" value="RING/U-box"/>
    <property type="match status" value="1"/>
</dbReference>
<comment type="caution">
    <text evidence="8">The sequence shown here is derived from an EMBL/GenBank/DDBJ whole genome shotgun (WGS) entry which is preliminary data.</text>
</comment>
<dbReference type="Pfam" id="PF13445">
    <property type="entry name" value="zf-RING_UBOX"/>
    <property type="match status" value="1"/>
</dbReference>
<evidence type="ECO:0000313" key="9">
    <source>
        <dbReference type="Proteomes" id="UP001195483"/>
    </source>
</evidence>
<reference evidence="8" key="3">
    <citation type="submission" date="2023-05" db="EMBL/GenBank/DDBJ databases">
        <authorList>
            <person name="Smith C.H."/>
        </authorList>
    </citation>
    <scope>NUCLEOTIDE SEQUENCE</scope>
    <source>
        <strain evidence="8">CHS0354</strain>
        <tissue evidence="8">Mantle</tissue>
    </source>
</reference>
<dbReference type="AlphaFoldDB" id="A0AAE0VZ66"/>
<name>A0AAE0VZ66_9BIVA</name>
<dbReference type="InterPro" id="IPR027370">
    <property type="entry name" value="Znf-RING_euk"/>
</dbReference>
<keyword evidence="3 5" id="KW-0863">Zinc-finger</keyword>
<dbReference type="Gene3D" id="2.120.10.30">
    <property type="entry name" value="TolB, C-terminal domain"/>
    <property type="match status" value="1"/>
</dbReference>
<reference evidence="8" key="2">
    <citation type="journal article" date="2021" name="Genome Biol. Evol.">
        <title>Developing a high-quality reference genome for a parasitic bivalve with doubly uniparental inheritance (Bivalvia: Unionida).</title>
        <authorList>
            <person name="Smith C.H."/>
        </authorList>
    </citation>
    <scope>NUCLEOTIDE SEQUENCE</scope>
    <source>
        <strain evidence="8">CHS0354</strain>
        <tissue evidence="8">Mantle</tissue>
    </source>
</reference>
<dbReference type="Proteomes" id="UP001195483">
    <property type="component" value="Unassembled WGS sequence"/>
</dbReference>
<sequence>MAEAKGNDEDKELRCPICLETFESPKILTCLHTFCERCICKHVHSVREEGIQLDGITCPICKSPTILPFTDQTVDEWAANLPNNSMVLSSWIQNQSSKDDDSIHCQPCLTDGKRNIALAFCHYCSEYLCKVCHDCHRRFKISNNHTTTLLSMPENQILSANNDKLFRCSRHLKKYTYFCQEDKDVCCSKCAITDHKSCKDLILIENLSKSVTECTEIEKVLGKLHSLRQMFLTLHENRLNNLESLKQSRLEITEAIKGWSNDVKELTGKLEAATLEKSEEAYKQNAVIISHQIEECKGAIAAIETSERILFQENKSNDFTKLFLTTTRVSQQVMKYLKKYDTVDDECKDYTLEFPRDKNFEGVVKTLSLFGQVLCKASKIPGLFPDIAYQRAMVLSPRAQKNSMQTWKAKLEDDVASCEIYSGIFLNDDRIVLCDNGNKKLKLFDQLYHCVSCLKMTEEPRFMCSVDTETLAVTTGGLRIEIVSVASTLTRLRSISVDGECYGLAFYHTNIIVDIYDGEKDEFLIYNKSNKVIKRIPIPDHVSLPLDALCMSPDVKSIYYTVENRLVTLDMDGEELSTFESDDLAGACGITVDRNGILYCCGEKSQTVILVTHAGRQLDVLLSRDDGLKNPIGICLNKKNNVILVTERHSNKVKMLKLI</sequence>
<dbReference type="InterPro" id="IPR001841">
    <property type="entry name" value="Znf_RING"/>
</dbReference>
<dbReference type="Gene3D" id="3.30.160.60">
    <property type="entry name" value="Classic Zinc Finger"/>
    <property type="match status" value="1"/>
</dbReference>
<evidence type="ECO:0000256" key="5">
    <source>
        <dbReference type="PROSITE-ProRule" id="PRU00024"/>
    </source>
</evidence>
<dbReference type="Gene3D" id="3.30.40.10">
    <property type="entry name" value="Zinc/RING finger domain, C3HC4 (zinc finger)"/>
    <property type="match status" value="1"/>
</dbReference>
<dbReference type="InterPro" id="IPR017907">
    <property type="entry name" value="Znf_RING_CS"/>
</dbReference>
<keyword evidence="2" id="KW-0479">Metal-binding</keyword>
<dbReference type="InterPro" id="IPR013083">
    <property type="entry name" value="Znf_RING/FYVE/PHD"/>
</dbReference>
<dbReference type="SUPFAM" id="SSF57845">
    <property type="entry name" value="B-box zinc-binding domain"/>
    <property type="match status" value="1"/>
</dbReference>